<name>A0A679BBV6_ORYNI</name>
<accession>A0A679BBV6</accession>
<gene>
    <name evidence="2" type="primary">BBa0102J12.8</name>
</gene>
<dbReference type="EMBL" id="AP018878">
    <property type="protein sequence ID" value="BBF89941.1"/>
    <property type="molecule type" value="Genomic_DNA"/>
</dbReference>
<feature type="compositionally biased region" description="Basic and acidic residues" evidence="1">
    <location>
        <begin position="25"/>
        <end position="35"/>
    </location>
</feature>
<evidence type="ECO:0000256" key="1">
    <source>
        <dbReference type="SAM" id="MobiDB-lite"/>
    </source>
</evidence>
<sequence>MPKTAGGGGELATRRGGARRHGRARERGQTREEATRNIYMSSNQRDRITNVRNRIGKNSDSIFRDKLKPNSIQLESSTICFDSWGKRKRRPRGTKPLNQFEEITSDLAGFDAGKRLGFRARARRPAGGRRRT</sequence>
<evidence type="ECO:0000313" key="2">
    <source>
        <dbReference type="EMBL" id="BBF89941.1"/>
    </source>
</evidence>
<feature type="region of interest" description="Disordered" evidence="1">
    <location>
        <begin position="1"/>
        <end position="35"/>
    </location>
</feature>
<organism evidence="2">
    <name type="scientific">Oryza nivara</name>
    <name type="common">Indian wild rice</name>
    <name type="synonym">Oryza sativa f. spontanea</name>
    <dbReference type="NCBI Taxonomy" id="4536"/>
    <lineage>
        <taxon>Eukaryota</taxon>
        <taxon>Viridiplantae</taxon>
        <taxon>Streptophyta</taxon>
        <taxon>Embryophyta</taxon>
        <taxon>Tracheophyta</taxon>
        <taxon>Spermatophyta</taxon>
        <taxon>Magnoliopsida</taxon>
        <taxon>Liliopsida</taxon>
        <taxon>Poales</taxon>
        <taxon>Poaceae</taxon>
        <taxon>BOP clade</taxon>
        <taxon>Oryzoideae</taxon>
        <taxon>Oryzeae</taxon>
        <taxon>Oryzinae</taxon>
        <taxon>Oryza</taxon>
    </lineage>
</organism>
<reference evidence="2" key="1">
    <citation type="submission" date="2018-08" db="EMBL/GenBank/DDBJ databases">
        <title>Oryza nivara genomic DNA, chromosome 11, BAC clone:BBa0102J12.</title>
        <authorList>
            <person name="Wu J."/>
            <person name="Kanamori H."/>
        </authorList>
    </citation>
    <scope>NUCLEOTIDE SEQUENCE</scope>
    <source>
        <strain evidence="2">W0106</strain>
    </source>
</reference>
<feature type="compositionally biased region" description="Gly residues" evidence="1">
    <location>
        <begin position="1"/>
        <end position="10"/>
    </location>
</feature>
<proteinExistence type="predicted"/>
<dbReference type="AlphaFoldDB" id="A0A679BBV6"/>
<protein>
    <submittedName>
        <fullName evidence="2">Uncharacterized protein</fullName>
    </submittedName>
</protein>